<evidence type="ECO:0000259" key="2">
    <source>
        <dbReference type="Pfam" id="PF07995"/>
    </source>
</evidence>
<proteinExistence type="predicted"/>
<dbReference type="SUPFAM" id="SSF50952">
    <property type="entry name" value="Soluble quinoprotein glucose dehydrogenase"/>
    <property type="match status" value="1"/>
</dbReference>
<dbReference type="Gene3D" id="2.120.10.30">
    <property type="entry name" value="TolB, C-terminal domain"/>
    <property type="match status" value="1"/>
</dbReference>
<dbReference type="InterPro" id="IPR011041">
    <property type="entry name" value="Quinoprot_gluc/sorb_DH_b-prop"/>
</dbReference>
<evidence type="ECO:0000313" key="4">
    <source>
        <dbReference type="Proteomes" id="UP000624419"/>
    </source>
</evidence>
<feature type="signal peptide" evidence="1">
    <location>
        <begin position="1"/>
        <end position="26"/>
    </location>
</feature>
<dbReference type="PANTHER" id="PTHR19328">
    <property type="entry name" value="HEDGEHOG-INTERACTING PROTEIN"/>
    <property type="match status" value="1"/>
</dbReference>
<evidence type="ECO:0000256" key="1">
    <source>
        <dbReference type="SAM" id="SignalP"/>
    </source>
</evidence>
<feature type="chain" id="PRO_5045833175" evidence="1">
    <location>
        <begin position="27"/>
        <end position="371"/>
    </location>
</feature>
<name>A0ABR8LPB8_9ALTE</name>
<protein>
    <submittedName>
        <fullName evidence="3">PQQ-dependent sugar dehydrogenase</fullName>
    </submittedName>
</protein>
<dbReference type="InterPro" id="IPR011042">
    <property type="entry name" value="6-blade_b-propeller_TolB-like"/>
</dbReference>
<dbReference type="Pfam" id="PF07995">
    <property type="entry name" value="GSDH"/>
    <property type="match status" value="1"/>
</dbReference>
<comment type="caution">
    <text evidence="3">The sequence shown here is derived from an EMBL/GenBank/DDBJ whole genome shotgun (WGS) entry which is preliminary data.</text>
</comment>
<keyword evidence="4" id="KW-1185">Reference proteome</keyword>
<dbReference type="RefSeq" id="WP_191025967.1">
    <property type="nucleotide sequence ID" value="NZ_JABBXD010000008.1"/>
</dbReference>
<gene>
    <name evidence="3" type="ORF">HHX48_13540</name>
</gene>
<reference evidence="3 4" key="1">
    <citation type="submission" date="2020-04" db="EMBL/GenBank/DDBJ databases">
        <title>Salinimonas sp. HHU 13199.</title>
        <authorList>
            <person name="Cui X."/>
            <person name="Zhang D."/>
        </authorList>
    </citation>
    <scope>NUCLEOTIDE SEQUENCE [LARGE SCALE GENOMIC DNA]</scope>
    <source>
        <strain evidence="3 4">HHU 13199</strain>
    </source>
</reference>
<feature type="domain" description="Glucose/Sorbosone dehydrogenase" evidence="2">
    <location>
        <begin position="41"/>
        <end position="365"/>
    </location>
</feature>
<organism evidence="3 4">
    <name type="scientific">Salinimonas profundi</name>
    <dbReference type="NCBI Taxonomy" id="2729140"/>
    <lineage>
        <taxon>Bacteria</taxon>
        <taxon>Pseudomonadati</taxon>
        <taxon>Pseudomonadota</taxon>
        <taxon>Gammaproteobacteria</taxon>
        <taxon>Alteromonadales</taxon>
        <taxon>Alteromonadaceae</taxon>
        <taxon>Alteromonas/Salinimonas group</taxon>
        <taxon>Salinimonas</taxon>
    </lineage>
</organism>
<dbReference type="InterPro" id="IPR012938">
    <property type="entry name" value="Glc/Sorbosone_DH"/>
</dbReference>
<evidence type="ECO:0000313" key="3">
    <source>
        <dbReference type="EMBL" id="MBD3586766.1"/>
    </source>
</evidence>
<dbReference type="EMBL" id="JABBXD010000008">
    <property type="protein sequence ID" value="MBD3586766.1"/>
    <property type="molecule type" value="Genomic_DNA"/>
</dbReference>
<accession>A0ABR8LPB8</accession>
<sequence>MMKKTTIAKNLAVLLPGLFLAAGANAQASNDIQVKELATKLANPWGMTFLPDGDLLLTERKGTIRRYSFENGLGEPVANTPAVEAVNQGGMLDVLADPDYASNQTIYFCYSRKGEGGNSSAVAKATLKDNALENVTTLFVAEPLVDNGFHFGCRLAFDADKNLYITLGDRYKYMDEAQNTDNHLGKIVRIRPDGEVPQDNPFIDGEAPEIFTYGHRNVQGLTVHPETGDVWAMEHGPQGGDEVNKLSKGANYGWPVITYGIDYDDSIISEKTKQEGMEQPVIYWDPSIAPSGMAFYDKSAFADWQGDLLVGALKFTHLRRIEMDGDKPGEQHEYLKDRGERIRDVEVGPDGLIYVLTDAPKGKLLQLSPAK</sequence>
<dbReference type="PANTHER" id="PTHR19328:SF75">
    <property type="entry name" value="ALDOSE SUGAR DEHYDROGENASE YLII"/>
    <property type="match status" value="1"/>
</dbReference>
<dbReference type="Proteomes" id="UP000624419">
    <property type="component" value="Unassembled WGS sequence"/>
</dbReference>
<keyword evidence="1" id="KW-0732">Signal</keyword>